<keyword evidence="6" id="KW-0997">Cell inner membrane</keyword>
<sequence length="781" mass="82519">MRRRLASIALLALAVSPAMAQTSPFDMSKEAPAIVTPAPQPAAPVAPPDASAPGSTAPMAAATPQPAVPSARRYVVPFAELVFSGEYSRRSWSIFLTPEQAASKADFHLGYQNAVVVAPEASRLKVSVNGSDLVDAPIASSDNPSDMSVAIPAKLLHAGLNDITMSAVQRHRTDCTVESTYELWTQIDTSRTFISFDDPEAGRWKRVEDLRAIGVDDAGATTFNLIVPSMSQTVSTAPAVRLGEAMALMANMPNQAFAVSEAGPAATKPGVANIVLGPAADLSKVLAAVPASAEAGPSATLIDDPTLGPSTLVVSGPSWQAVDLAIDDIAKQVDRPRGSLRTSLATRTWRTPDVPMLLGPRRLTFSELGVSTLEFAGRRVRTDFAVGVPSDFYAESYGQATILLDAAYSQQVLPGSHIDVYVNDSIAATVPITTSGGEILRHLPIKVTMRHFRPGDNTIAIEAVLMTGVDAICAPGATAEGAQRFAVFDSSEFVMPAFARVARIPNLAGTSGTGYPYSIAEYATPLIMDRTQPETVSAGVTLLARMSVAAGRLIPVDTLSAATAVNDRNALFISAISQVPAAVLAQVGVASDAGSTWGERVSSIHPDTDATFNQWREKLRGSGWRGQVSSFEDWMSRTFNISMNSLRIFPGPEAPFAPQGSVGIVVAQQESPTGEATWTLVTAPSVNALQDGVRSLSGQSAWRKMTGHITSVDAGDDKVVSMPATRFDFVETQPFSLSNYRLIIANWLSANALSYAVVLIVLSILLGFATSVLLGSLGRRR</sequence>
<keyword evidence="6" id="KW-0135">Cellulose biosynthesis</keyword>
<feature type="region of interest" description="Disordered" evidence="7">
    <location>
        <begin position="37"/>
        <end position="64"/>
    </location>
</feature>
<proteinExistence type="inferred from homology"/>
<organism evidence="8 9">
    <name type="scientific">Rhizobium loti</name>
    <name type="common">Mesorhizobium loti</name>
    <dbReference type="NCBI Taxonomy" id="381"/>
    <lineage>
        <taxon>Bacteria</taxon>
        <taxon>Pseudomonadati</taxon>
        <taxon>Pseudomonadota</taxon>
        <taxon>Alphaproteobacteria</taxon>
        <taxon>Hyphomicrobiales</taxon>
        <taxon>Phyllobacteriaceae</taxon>
        <taxon>Mesorhizobium</taxon>
    </lineage>
</organism>
<name>A0A6M7U3L3_RHILI</name>
<dbReference type="Gene3D" id="2.60.120.260">
    <property type="entry name" value="Galactose-binding domain-like"/>
    <property type="match status" value="2"/>
</dbReference>
<dbReference type="InterPro" id="IPR018513">
    <property type="entry name" value="Cell_synthase_bac"/>
</dbReference>
<dbReference type="GO" id="GO:0006011">
    <property type="term" value="P:UDP-alpha-D-glucose metabolic process"/>
    <property type="evidence" value="ECO:0007669"/>
    <property type="project" value="InterPro"/>
</dbReference>
<comment type="subunit">
    <text evidence="6">Tightly associated with the cellulose synthase catalytic subunit.</text>
</comment>
<keyword evidence="4 6" id="KW-1133">Transmembrane helix</keyword>
<dbReference type="RefSeq" id="WP_056566303.1">
    <property type="nucleotide sequence ID" value="NZ_CP033334.1"/>
</dbReference>
<evidence type="ECO:0000256" key="5">
    <source>
        <dbReference type="ARBA" id="ARBA00023136"/>
    </source>
</evidence>
<evidence type="ECO:0000256" key="3">
    <source>
        <dbReference type="ARBA" id="ARBA00022692"/>
    </source>
</evidence>
<evidence type="ECO:0000313" key="9">
    <source>
        <dbReference type="Proteomes" id="UP000093737"/>
    </source>
</evidence>
<evidence type="ECO:0000313" key="8">
    <source>
        <dbReference type="EMBL" id="OBQ60977.1"/>
    </source>
</evidence>
<comment type="caution">
    <text evidence="8">The sequence shown here is derived from an EMBL/GenBank/DDBJ whole genome shotgun (WGS) entry which is preliminary data.</text>
</comment>
<dbReference type="PANTHER" id="PTHR39083">
    <property type="entry name" value="CYCLIC DI-GMP-BINDING PROTEIN"/>
    <property type="match status" value="1"/>
</dbReference>
<keyword evidence="2 6" id="KW-1003">Cell membrane</keyword>
<dbReference type="Pfam" id="PF03170">
    <property type="entry name" value="BcsB"/>
    <property type="match status" value="1"/>
</dbReference>
<reference evidence="8 9" key="1">
    <citation type="submission" date="2016-05" db="EMBL/GenBank/DDBJ databases">
        <authorList>
            <person name="Ramsay J.P."/>
        </authorList>
    </citation>
    <scope>NUCLEOTIDE SEQUENCE [LARGE SCALE GENOMIC DNA]</scope>
    <source>
        <strain evidence="8 9">NZP2042</strain>
    </source>
</reference>
<dbReference type="EMBL" id="LYTK01000021">
    <property type="protein sequence ID" value="OBQ60977.1"/>
    <property type="molecule type" value="Genomic_DNA"/>
</dbReference>
<comment type="function">
    <text evidence="6">Binds the cellulose synthase activator, bis-(3'-5') cyclic diguanylic acid (c-di-GMP).</text>
</comment>
<dbReference type="Proteomes" id="UP000093737">
    <property type="component" value="Unassembled WGS sequence"/>
</dbReference>
<dbReference type="GO" id="GO:0030244">
    <property type="term" value="P:cellulose biosynthetic process"/>
    <property type="evidence" value="ECO:0007669"/>
    <property type="project" value="UniProtKB-KW"/>
</dbReference>
<feature type="transmembrane region" description="Helical" evidence="6">
    <location>
        <begin position="752"/>
        <end position="777"/>
    </location>
</feature>
<keyword evidence="6" id="KW-0732">Signal</keyword>
<comment type="similarity">
    <text evidence="6">Belongs to the AcsB/BcsB family.</text>
</comment>
<feature type="compositionally biased region" description="Pro residues" evidence="7">
    <location>
        <begin position="38"/>
        <end position="47"/>
    </location>
</feature>
<dbReference type="AlphaFoldDB" id="A0A6M7U3L3"/>
<evidence type="ECO:0000256" key="2">
    <source>
        <dbReference type="ARBA" id="ARBA00022475"/>
    </source>
</evidence>
<evidence type="ECO:0000256" key="6">
    <source>
        <dbReference type="RuleBase" id="RU365021"/>
    </source>
</evidence>
<dbReference type="PANTHER" id="PTHR39083:SF1">
    <property type="entry name" value="CYCLIC DI-GMP-BINDING PROTEIN"/>
    <property type="match status" value="1"/>
</dbReference>
<gene>
    <name evidence="8" type="ORF">A8145_24080</name>
</gene>
<keyword evidence="3 6" id="KW-0812">Transmembrane</keyword>
<feature type="compositionally biased region" description="Low complexity" evidence="7">
    <location>
        <begin position="48"/>
        <end position="64"/>
    </location>
</feature>
<feature type="chain" id="PRO_5041746908" description="Cyclic di-GMP-binding protein" evidence="6">
    <location>
        <begin position="21"/>
        <end position="781"/>
    </location>
</feature>
<feature type="signal peptide" evidence="6">
    <location>
        <begin position="1"/>
        <end position="20"/>
    </location>
</feature>
<evidence type="ECO:0000256" key="1">
    <source>
        <dbReference type="ARBA" id="ARBA00004162"/>
    </source>
</evidence>
<keyword evidence="6" id="KW-0973">c-di-GMP</keyword>
<dbReference type="GO" id="GO:0005886">
    <property type="term" value="C:plasma membrane"/>
    <property type="evidence" value="ECO:0007669"/>
    <property type="project" value="UniProtKB-SubCell"/>
</dbReference>
<comment type="pathway">
    <text evidence="6">Glycan metabolism; bacterial cellulose biosynthesis.</text>
</comment>
<keyword evidence="5 6" id="KW-0472">Membrane</keyword>
<accession>A0A6M7U3L3</accession>
<protein>
    <recommendedName>
        <fullName evidence="6">Cyclic di-GMP-binding protein</fullName>
    </recommendedName>
    <alternativeName>
        <fullName evidence="6">Cellulose synthase regulatory subunit</fullName>
    </alternativeName>
</protein>
<comment type="subcellular location">
    <subcellularLocation>
        <location evidence="6">Cell inner membrane</location>
    </subcellularLocation>
    <subcellularLocation>
        <location evidence="1">Cell membrane</location>
        <topology evidence="1">Single-pass membrane protein</topology>
    </subcellularLocation>
</comment>
<evidence type="ECO:0000256" key="4">
    <source>
        <dbReference type="ARBA" id="ARBA00022989"/>
    </source>
</evidence>
<evidence type="ECO:0000256" key="7">
    <source>
        <dbReference type="SAM" id="MobiDB-lite"/>
    </source>
</evidence>